<sequence>MKVINQIKTAKKVHLLWLAVVAVALFSAVLTLLVTERASGKVNIDKVESHPFHQPYTLMVSSDFHYQRNIGDNHTMVMGQMLYNHEIVDAFFSTVAEKAPDALLLCGDNTHAGYEEDHADLIESLTVLKQQGTDVVMAFGSHDLVNSTKDEIKAQYADLIFADAVSVDATTLSYIYPVSAELWILVLDPFIEIDHLHLSSETLEWMISSLEHARENHIQVIAMSHYGVTPSQINNNEPYSEIIEKYAVIDNNDRLLELFEIYNISLYLSGHRHKQLLKKQQMPTGTIYELISNTLMNYPNIYGEIDIITEKDLSYHASYLDVSGYAKAHHLNNPDLLSFSTFSRKSFLDQANKSIAGTTENLNLSGDDRAEMEDFAVRVLFSFAVNEFHEQQSKFKREPAFRLWKNQYLAYGYGFYLEHLLTTAAYDNNNFSFHLN</sequence>
<dbReference type="InterPro" id="IPR050884">
    <property type="entry name" value="CNP_phosphodiesterase-III"/>
</dbReference>
<organism evidence="7 8">
    <name type="scientific">Desulfuromusa kysingii</name>
    <dbReference type="NCBI Taxonomy" id="37625"/>
    <lineage>
        <taxon>Bacteria</taxon>
        <taxon>Pseudomonadati</taxon>
        <taxon>Thermodesulfobacteriota</taxon>
        <taxon>Desulfuromonadia</taxon>
        <taxon>Desulfuromonadales</taxon>
        <taxon>Geopsychrobacteraceae</taxon>
        <taxon>Desulfuromusa</taxon>
    </lineage>
</organism>
<evidence type="ECO:0000256" key="4">
    <source>
        <dbReference type="ARBA" id="ARBA00025742"/>
    </source>
</evidence>
<dbReference type="STRING" id="37625.SAMN05660420_02927"/>
<dbReference type="InterPro" id="IPR004843">
    <property type="entry name" value="Calcineurin-like_PHP"/>
</dbReference>
<reference evidence="7 8" key="1">
    <citation type="submission" date="2016-10" db="EMBL/GenBank/DDBJ databases">
        <authorList>
            <person name="de Groot N.N."/>
        </authorList>
    </citation>
    <scope>NUCLEOTIDE SEQUENCE [LARGE SCALE GENOMIC DNA]</scope>
    <source>
        <strain evidence="7 8">DSM 7343</strain>
    </source>
</reference>
<dbReference type="GO" id="GO:0046872">
    <property type="term" value="F:metal ion binding"/>
    <property type="evidence" value="ECO:0007669"/>
    <property type="project" value="UniProtKB-KW"/>
</dbReference>
<dbReference type="Pfam" id="PF00149">
    <property type="entry name" value="Metallophos"/>
    <property type="match status" value="1"/>
</dbReference>
<evidence type="ECO:0000256" key="1">
    <source>
        <dbReference type="ARBA" id="ARBA00022723"/>
    </source>
</evidence>
<dbReference type="SUPFAM" id="SSF56300">
    <property type="entry name" value="Metallo-dependent phosphatases"/>
    <property type="match status" value="1"/>
</dbReference>
<keyword evidence="1" id="KW-0479">Metal-binding</keyword>
<comment type="similarity">
    <text evidence="4">Belongs to the cyclic nucleotide phosphodiesterase class-III family.</text>
</comment>
<gene>
    <name evidence="7" type="ORF">SAMN05660420_02927</name>
</gene>
<name>A0A1H4DGN1_9BACT</name>
<keyword evidence="3" id="KW-0408">Iron</keyword>
<accession>A0A1H4DGN1</accession>
<evidence type="ECO:0000259" key="5">
    <source>
        <dbReference type="Pfam" id="PF00149"/>
    </source>
</evidence>
<evidence type="ECO:0000256" key="2">
    <source>
        <dbReference type="ARBA" id="ARBA00022801"/>
    </source>
</evidence>
<proteinExistence type="inferred from homology"/>
<dbReference type="PANTHER" id="PTHR42988:SF2">
    <property type="entry name" value="CYCLIC NUCLEOTIDE PHOSPHODIESTERASE CBUA0032-RELATED"/>
    <property type="match status" value="1"/>
</dbReference>
<dbReference type="GO" id="GO:0016787">
    <property type="term" value="F:hydrolase activity"/>
    <property type="evidence" value="ECO:0007669"/>
    <property type="project" value="UniProtKB-KW"/>
</dbReference>
<dbReference type="AlphaFoldDB" id="A0A1H4DGN1"/>
<dbReference type="Gene3D" id="3.60.21.10">
    <property type="match status" value="1"/>
</dbReference>
<dbReference type="Pfam" id="PF17839">
    <property type="entry name" value="CNP_C_terminal"/>
    <property type="match status" value="1"/>
</dbReference>
<dbReference type="EMBL" id="FNQN01000010">
    <property type="protein sequence ID" value="SEA71402.1"/>
    <property type="molecule type" value="Genomic_DNA"/>
</dbReference>
<dbReference type="RefSeq" id="WP_175498414.1">
    <property type="nucleotide sequence ID" value="NZ_FNQN01000010.1"/>
</dbReference>
<keyword evidence="8" id="KW-1185">Reference proteome</keyword>
<dbReference type="InterPro" id="IPR040869">
    <property type="entry name" value="CNP_C"/>
</dbReference>
<evidence type="ECO:0000313" key="8">
    <source>
        <dbReference type="Proteomes" id="UP000199409"/>
    </source>
</evidence>
<dbReference type="InterPro" id="IPR029052">
    <property type="entry name" value="Metallo-depent_PP-like"/>
</dbReference>
<dbReference type="PANTHER" id="PTHR42988">
    <property type="entry name" value="PHOSPHOHYDROLASE"/>
    <property type="match status" value="1"/>
</dbReference>
<protein>
    <submittedName>
        <fullName evidence="7">Predicted phosphohydrolase, MPP superfamily</fullName>
    </submittedName>
</protein>
<feature type="domain" description="Cyclic nucleotide phosphodiesterase C-terminal" evidence="6">
    <location>
        <begin position="321"/>
        <end position="409"/>
    </location>
</feature>
<evidence type="ECO:0000313" key="7">
    <source>
        <dbReference type="EMBL" id="SEA71402.1"/>
    </source>
</evidence>
<keyword evidence="2 7" id="KW-0378">Hydrolase</keyword>
<feature type="domain" description="Calcineurin-like phosphoesterase" evidence="5">
    <location>
        <begin position="70"/>
        <end position="274"/>
    </location>
</feature>
<evidence type="ECO:0000256" key="3">
    <source>
        <dbReference type="ARBA" id="ARBA00023004"/>
    </source>
</evidence>
<dbReference type="Proteomes" id="UP000199409">
    <property type="component" value="Unassembled WGS sequence"/>
</dbReference>
<evidence type="ECO:0000259" key="6">
    <source>
        <dbReference type="Pfam" id="PF17839"/>
    </source>
</evidence>